<feature type="binding site" evidence="5">
    <location>
        <position position="199"/>
    </location>
    <ligand>
        <name>S-adenosyl-L-methionine</name>
        <dbReference type="ChEBI" id="CHEBI:59789"/>
    </ligand>
</feature>
<dbReference type="HAMAP" id="MF_02126">
    <property type="entry name" value="RF_methyltr_PrmC"/>
    <property type="match status" value="1"/>
</dbReference>
<comment type="catalytic activity">
    <reaction evidence="4 5">
        <text>L-glutaminyl-[peptide chain release factor] + S-adenosyl-L-methionine = N(5)-methyl-L-glutaminyl-[peptide chain release factor] + S-adenosyl-L-homocysteine + H(+)</text>
        <dbReference type="Rhea" id="RHEA:42896"/>
        <dbReference type="Rhea" id="RHEA-COMP:10271"/>
        <dbReference type="Rhea" id="RHEA-COMP:10272"/>
        <dbReference type="ChEBI" id="CHEBI:15378"/>
        <dbReference type="ChEBI" id="CHEBI:30011"/>
        <dbReference type="ChEBI" id="CHEBI:57856"/>
        <dbReference type="ChEBI" id="CHEBI:59789"/>
        <dbReference type="ChEBI" id="CHEBI:61891"/>
        <dbReference type="EC" id="2.1.1.297"/>
    </reaction>
</comment>
<evidence type="ECO:0000313" key="8">
    <source>
        <dbReference type="EMBL" id="BDU02158.1"/>
    </source>
</evidence>
<proteinExistence type="inferred from homology"/>
<dbReference type="InterPro" id="IPR040758">
    <property type="entry name" value="PrmC_N"/>
</dbReference>
<comment type="caution">
    <text evidence="5">Lacks conserved residue(s) required for the propagation of feature annotation.</text>
</comment>
<dbReference type="PANTHER" id="PTHR18895">
    <property type="entry name" value="HEMK METHYLTRANSFERASE"/>
    <property type="match status" value="1"/>
</dbReference>
<dbReference type="InterPro" id="IPR019874">
    <property type="entry name" value="RF_methyltr_PrmC"/>
</dbReference>
<dbReference type="Pfam" id="PF17827">
    <property type="entry name" value="PrmC_N"/>
    <property type="match status" value="1"/>
</dbReference>
<dbReference type="PROSITE" id="PS00092">
    <property type="entry name" value="N6_MTASE"/>
    <property type="match status" value="1"/>
</dbReference>
<dbReference type="NCBIfam" id="TIGR00536">
    <property type="entry name" value="hemK_fam"/>
    <property type="match status" value="1"/>
</dbReference>
<dbReference type="InterPro" id="IPR002052">
    <property type="entry name" value="DNA_methylase_N6_adenine_CS"/>
</dbReference>
<dbReference type="RefSeq" id="WP_281875229.1">
    <property type="nucleotide sequence ID" value="NZ_AP026976.1"/>
</dbReference>
<sequence length="292" mass="30824">MSTTRVALRPVLNDAIETLRTAGVHSPRADAEHLAAHVLGVERTRLALSPLVSPDELDEFRALVDRRARRIPLQHLTGTAVMGALDLAVGPGVFVPRPETELLYAWALAQLEALPHDHAPIVVDLCTGSGALALALAHARPDAEVHAVELDAAALVWARRNADDRIAAGDTPITLYADDATDPALLTDLNGRVDVVVSNPPYIPEGARLDPEVAEHDPSVALFGGPDGLSVIREMIPNITRLLRPGGATAIEHDDTNGSGVAALLTATGAFTDVVEHPDLAGKPRFVAATHT</sequence>
<feature type="binding site" evidence="5">
    <location>
        <begin position="199"/>
        <end position="202"/>
    </location>
    <ligand>
        <name>substrate</name>
    </ligand>
</feature>
<dbReference type="PANTHER" id="PTHR18895:SF74">
    <property type="entry name" value="MTRF1L RELEASE FACTOR GLUTAMINE METHYLTRANSFERASE"/>
    <property type="match status" value="1"/>
</dbReference>
<organism evidence="8 9">
    <name type="scientific">Nocardia sputorum</name>
    <dbReference type="NCBI Taxonomy" id="2984338"/>
    <lineage>
        <taxon>Bacteria</taxon>
        <taxon>Bacillati</taxon>
        <taxon>Actinomycetota</taxon>
        <taxon>Actinomycetes</taxon>
        <taxon>Mycobacteriales</taxon>
        <taxon>Nocardiaceae</taxon>
        <taxon>Nocardia</taxon>
    </lineage>
</organism>
<dbReference type="InterPro" id="IPR029063">
    <property type="entry name" value="SAM-dependent_MTases_sf"/>
</dbReference>
<dbReference type="SUPFAM" id="SSF53335">
    <property type="entry name" value="S-adenosyl-L-methionine-dependent methyltransferases"/>
    <property type="match status" value="1"/>
</dbReference>
<evidence type="ECO:0000256" key="4">
    <source>
        <dbReference type="ARBA" id="ARBA00048391"/>
    </source>
</evidence>
<gene>
    <name evidence="8" type="primary">hemK_2</name>
    <name evidence="5" type="synonym">prmC</name>
    <name evidence="8" type="ORF">IFM12276_51860</name>
</gene>
<comment type="function">
    <text evidence="5">Methylates the class 1 translation termination release factors RF1/PrfA and RF2/PrfB on the glutamine residue of the universally conserved GGQ motif.</text>
</comment>
<keyword evidence="9" id="KW-1185">Reference proteome</keyword>
<evidence type="ECO:0000256" key="2">
    <source>
        <dbReference type="ARBA" id="ARBA00022679"/>
    </source>
</evidence>
<evidence type="ECO:0000256" key="1">
    <source>
        <dbReference type="ARBA" id="ARBA00022603"/>
    </source>
</evidence>
<dbReference type="Gene3D" id="1.10.8.10">
    <property type="entry name" value="DNA helicase RuvA subunit, C-terminal domain"/>
    <property type="match status" value="1"/>
</dbReference>
<dbReference type="InterPro" id="IPR004556">
    <property type="entry name" value="HemK-like"/>
</dbReference>
<feature type="binding site" evidence="5">
    <location>
        <position position="149"/>
    </location>
    <ligand>
        <name>S-adenosyl-L-methionine</name>
        <dbReference type="ChEBI" id="CHEBI:59789"/>
    </ligand>
</feature>
<name>A0ABM8D4D6_9NOCA</name>
<dbReference type="EMBL" id="AP026978">
    <property type="protein sequence ID" value="BDU02158.1"/>
    <property type="molecule type" value="Genomic_DNA"/>
</dbReference>
<dbReference type="InterPro" id="IPR007848">
    <property type="entry name" value="Small_mtfrase_dom"/>
</dbReference>
<accession>A0ABM8D4D6</accession>
<dbReference type="EC" id="2.1.1.297" evidence="5"/>
<dbReference type="NCBIfam" id="TIGR03534">
    <property type="entry name" value="RF_mod_PrmC"/>
    <property type="match status" value="1"/>
</dbReference>
<feature type="domain" description="Methyltransferase small" evidence="6">
    <location>
        <begin position="111"/>
        <end position="203"/>
    </location>
</feature>
<dbReference type="GO" id="GO:0008168">
    <property type="term" value="F:methyltransferase activity"/>
    <property type="evidence" value="ECO:0007669"/>
    <property type="project" value="UniProtKB-KW"/>
</dbReference>
<feature type="domain" description="Release factor glutamine methyltransferase N-terminal" evidence="7">
    <location>
        <begin position="11"/>
        <end position="78"/>
    </location>
</feature>
<evidence type="ECO:0000259" key="7">
    <source>
        <dbReference type="Pfam" id="PF17827"/>
    </source>
</evidence>
<dbReference type="GO" id="GO:0032259">
    <property type="term" value="P:methylation"/>
    <property type="evidence" value="ECO:0007669"/>
    <property type="project" value="UniProtKB-KW"/>
</dbReference>
<dbReference type="Proteomes" id="UP001317870">
    <property type="component" value="Chromosome"/>
</dbReference>
<protein>
    <recommendedName>
        <fullName evidence="5">Release factor glutamine methyltransferase</fullName>
        <shortName evidence="5">RF MTase</shortName>
        <ecNumber evidence="5">2.1.1.297</ecNumber>
    </recommendedName>
    <alternativeName>
        <fullName evidence="5">N5-glutamine methyltransferase PrmC</fullName>
    </alternativeName>
    <alternativeName>
        <fullName evidence="5">Protein-(glutamine-N5) MTase PrmC</fullName>
    </alternativeName>
    <alternativeName>
        <fullName evidence="5">Protein-glutamine N-methyltransferase PrmC</fullName>
    </alternativeName>
</protein>
<keyword evidence="1 5" id="KW-0489">Methyltransferase</keyword>
<evidence type="ECO:0000256" key="5">
    <source>
        <dbReference type="HAMAP-Rule" id="MF_02126"/>
    </source>
</evidence>
<reference evidence="8 9" key="1">
    <citation type="submission" date="2022-11" db="EMBL/GenBank/DDBJ databases">
        <title>Genome Sequencing of Nocardia sp. ON39_IFM12276 and assembly.</title>
        <authorList>
            <person name="Shimojima M."/>
            <person name="Toyokawa M."/>
            <person name="Uesaka K."/>
        </authorList>
    </citation>
    <scope>NUCLEOTIDE SEQUENCE [LARGE SCALE GENOMIC DNA]</scope>
    <source>
        <strain evidence="8 9">IFM 12276</strain>
    </source>
</reference>
<evidence type="ECO:0000313" key="9">
    <source>
        <dbReference type="Proteomes" id="UP001317870"/>
    </source>
</evidence>
<evidence type="ECO:0000259" key="6">
    <source>
        <dbReference type="Pfam" id="PF05175"/>
    </source>
</evidence>
<dbReference type="CDD" id="cd02440">
    <property type="entry name" value="AdoMet_MTases"/>
    <property type="match status" value="1"/>
</dbReference>
<keyword evidence="3 5" id="KW-0949">S-adenosyl-L-methionine</keyword>
<comment type="similarity">
    <text evidence="5">Belongs to the protein N5-glutamine methyltransferase family. PrmC subfamily.</text>
</comment>
<keyword evidence="2 5" id="KW-0808">Transferase</keyword>
<dbReference type="InterPro" id="IPR050320">
    <property type="entry name" value="N5-glutamine_MTase"/>
</dbReference>
<dbReference type="Pfam" id="PF05175">
    <property type="entry name" value="MTS"/>
    <property type="match status" value="1"/>
</dbReference>
<evidence type="ECO:0000256" key="3">
    <source>
        <dbReference type="ARBA" id="ARBA00022691"/>
    </source>
</evidence>
<dbReference type="Gene3D" id="3.40.50.150">
    <property type="entry name" value="Vaccinia Virus protein VP39"/>
    <property type="match status" value="1"/>
</dbReference>